<evidence type="ECO:0000259" key="4">
    <source>
        <dbReference type="Pfam" id="PF16902"/>
    </source>
</evidence>
<dbReference type="Proteomes" id="UP000482543">
    <property type="component" value="Unassembled WGS sequence"/>
</dbReference>
<evidence type="ECO:0000259" key="1">
    <source>
        <dbReference type="Pfam" id="PF02980"/>
    </source>
</evidence>
<dbReference type="SUPFAM" id="SSF46785">
    <property type="entry name" value="Winged helix' DNA-binding domain"/>
    <property type="match status" value="3"/>
</dbReference>
<dbReference type="InterPro" id="IPR015334">
    <property type="entry name" value="FokI_cleavage_dom"/>
</dbReference>
<name>A0AA43Y7Z2_CLOBO</name>
<dbReference type="AlphaFoldDB" id="A0AA43Y7Z2"/>
<comment type="caution">
    <text evidence="5">The sequence shown here is derived from an EMBL/GenBank/DDBJ whole genome shotgun (WGS) entry which is preliminary data.</text>
</comment>
<evidence type="ECO:0008006" key="7">
    <source>
        <dbReference type="Google" id="ProtNLM"/>
    </source>
</evidence>
<accession>A0AA43Y7Z2</accession>
<dbReference type="InterPro" id="IPR036388">
    <property type="entry name" value="WH-like_DNA-bd_sf"/>
</dbReference>
<dbReference type="SUPFAM" id="SSF52980">
    <property type="entry name" value="Restriction endonuclease-like"/>
    <property type="match status" value="1"/>
</dbReference>
<dbReference type="Gene3D" id="1.10.10.10">
    <property type="entry name" value="Winged helix-like DNA-binding domain superfamily/Winged helix DNA-binding domain"/>
    <property type="match status" value="1"/>
</dbReference>
<dbReference type="Gene3D" id="3.40.91.30">
    <property type="match status" value="1"/>
</dbReference>
<dbReference type="Pfam" id="PF09254">
    <property type="entry name" value="FokI_cleav_dom"/>
    <property type="match status" value="1"/>
</dbReference>
<feature type="domain" description="FokI recognition" evidence="2">
    <location>
        <begin position="12"/>
        <end position="145"/>
    </location>
</feature>
<dbReference type="InterPro" id="IPR004233">
    <property type="entry name" value="FokI_D2"/>
</dbReference>
<dbReference type="Gene3D" id="3.90.241.10">
    <property type="entry name" value="Foki Restriction Endonuclease, Chain A, domain 1"/>
    <property type="match status" value="1"/>
</dbReference>
<dbReference type="CDD" id="cd22327">
    <property type="entry name" value="FokI_nuclease-like"/>
    <property type="match status" value="1"/>
</dbReference>
<dbReference type="Pfam" id="PF02980">
    <property type="entry name" value="FokI_dom_2"/>
    <property type="match status" value="1"/>
</dbReference>
<proteinExistence type="predicted"/>
<dbReference type="InterPro" id="IPR044945">
    <property type="entry name" value="FokI_dom_1_2"/>
</dbReference>
<dbReference type="EMBL" id="SWRJ01000003">
    <property type="protein sequence ID" value="NFI21949.1"/>
    <property type="molecule type" value="Genomic_DNA"/>
</dbReference>
<protein>
    <recommendedName>
        <fullName evidence="7">Type-2 restriction enzyme FokI</fullName>
    </recommendedName>
</protein>
<dbReference type="InterPro" id="IPR004234">
    <property type="entry name" value="FokI_D1"/>
</dbReference>
<dbReference type="InterPro" id="IPR036390">
    <property type="entry name" value="WH_DNA-bd_sf"/>
</dbReference>
<dbReference type="GO" id="GO:0009307">
    <property type="term" value="P:DNA restriction-modification system"/>
    <property type="evidence" value="ECO:0007669"/>
    <property type="project" value="InterPro"/>
</dbReference>
<feature type="domain" description="FokI recognition" evidence="1">
    <location>
        <begin position="152"/>
        <end position="286"/>
    </location>
</feature>
<dbReference type="CDD" id="cd00941">
    <property type="entry name" value="FokI_N"/>
    <property type="match status" value="1"/>
</dbReference>
<reference evidence="5 6" key="1">
    <citation type="submission" date="2019-04" db="EMBL/GenBank/DDBJ databases">
        <title>Genome sequencing of Clostridium botulinum Groups I-IV and Clostridium butyricum.</title>
        <authorList>
            <person name="Brunt J."/>
            <person name="Van Vliet A.H.M."/>
            <person name="Stringer S.C."/>
            <person name="Carter A.T."/>
            <person name="Peck M.W."/>
        </authorList>
    </citation>
    <scope>NUCLEOTIDE SEQUENCE [LARGE SCALE GENOMIC DNA]</scope>
    <source>
        <strain evidence="5 6">IFR 15/034</strain>
    </source>
</reference>
<dbReference type="Pfam" id="PF02981">
    <property type="entry name" value="FokI_D1"/>
    <property type="match status" value="1"/>
</dbReference>
<feature type="domain" description="FokI cleavage" evidence="3">
    <location>
        <begin position="395"/>
        <end position="573"/>
    </location>
</feature>
<evidence type="ECO:0000313" key="6">
    <source>
        <dbReference type="Proteomes" id="UP000482543"/>
    </source>
</evidence>
<gene>
    <name evidence="5" type="ORF">FC964_11245</name>
</gene>
<feature type="domain" description="FokI D3" evidence="4">
    <location>
        <begin position="300"/>
        <end position="367"/>
    </location>
</feature>
<dbReference type="InterPro" id="IPR011335">
    <property type="entry name" value="Restrct_endonuc-II-like"/>
</dbReference>
<evidence type="ECO:0000259" key="3">
    <source>
        <dbReference type="Pfam" id="PF09254"/>
    </source>
</evidence>
<dbReference type="GO" id="GO:0003677">
    <property type="term" value="F:DNA binding"/>
    <property type="evidence" value="ECO:0007669"/>
    <property type="project" value="InterPro"/>
</dbReference>
<dbReference type="GO" id="GO:0009036">
    <property type="term" value="F:type II site-specific deoxyribonuclease activity"/>
    <property type="evidence" value="ECO:0007669"/>
    <property type="project" value="InterPro"/>
</dbReference>
<evidence type="ECO:0000259" key="2">
    <source>
        <dbReference type="Pfam" id="PF02981"/>
    </source>
</evidence>
<dbReference type="InterPro" id="IPR031655">
    <property type="entry name" value="FokI_D3"/>
</dbReference>
<dbReference type="Pfam" id="PF16902">
    <property type="entry name" value="FokI_D3"/>
    <property type="match status" value="1"/>
</dbReference>
<evidence type="ECO:0000313" key="5">
    <source>
        <dbReference type="EMBL" id="NFI21949.1"/>
    </source>
</evidence>
<organism evidence="5 6">
    <name type="scientific">Clostridium botulinum</name>
    <dbReference type="NCBI Taxonomy" id="1491"/>
    <lineage>
        <taxon>Bacteria</taxon>
        <taxon>Bacillati</taxon>
        <taxon>Bacillota</taxon>
        <taxon>Clostridia</taxon>
        <taxon>Eubacteriales</taxon>
        <taxon>Clostridiaceae</taxon>
        <taxon>Clostridium</taxon>
    </lineage>
</organism>
<sequence length="579" mass="66528">MESLRLSDITIRTFGWIQNPSDFSKLKKIVQLFDHTSSIHVDLKENRIPRLVEKDDGRDRFIEILNRIPLKIKYIDLVGTSFKPRSSGRCNGIAQAMIEGQGKSFTDNWTADGFIRWAHALGFIQYDYLEDEFSITQAGFDFSRSINDSEGENEILIEAMLSYPPAVRVLDLLSLGEHLTKFDIGKNLGFNGESGFTSLPLNIMLQTLADNDLVSEKTKIRQDWEGSSDKYSRMIAGWLSKLGLVKKGKKYFDVNIGGIIHREYISHAYKITGEGLKQLRRAKGTTSARRIEKRVCWEMFATKNLDRTYIRTRRAYILKFLEVSSSLITIEQIKTKLLEKGYDETVETIKSDIKGLINIGLNIQETTRGYSLKDSINDFMIPVTDLNQIVKSSIEMSKANMRDNLQMLPHDYIELIEISQDPYQNRIFEMKVMDLFINEYGFSGSHLGGSRKPDGAMYAHGFGVIVDTKAYKDGYNLPISQADEMERYVRENIDRNEHVNSNRWWNIFPEDTNEYKFLFVSGFFKGNFEKQLERISIDTGVQGGALSVEHLLLGAEYIKRGILTLYDFKNSFLNKEIQF</sequence>